<reference evidence="9" key="1">
    <citation type="journal article" date="2019" name="Int. J. Syst. Evol. Microbiol.">
        <title>The Global Catalogue of Microorganisms (GCM) 10K type strain sequencing project: providing services to taxonomists for standard genome sequencing and annotation.</title>
        <authorList>
            <consortium name="The Broad Institute Genomics Platform"/>
            <consortium name="The Broad Institute Genome Sequencing Center for Infectious Disease"/>
            <person name="Wu L."/>
            <person name="Ma J."/>
        </authorList>
    </citation>
    <scope>NUCLEOTIDE SEQUENCE [LARGE SCALE GENOMIC DNA]</scope>
    <source>
        <strain evidence="9">CCUG 56698</strain>
    </source>
</reference>
<organism evidence="8 9">
    <name type="scientific">Schaalia naturae</name>
    <dbReference type="NCBI Taxonomy" id="635203"/>
    <lineage>
        <taxon>Bacteria</taxon>
        <taxon>Bacillati</taxon>
        <taxon>Actinomycetota</taxon>
        <taxon>Actinomycetes</taxon>
        <taxon>Actinomycetales</taxon>
        <taxon>Actinomycetaceae</taxon>
        <taxon>Schaalia</taxon>
    </lineage>
</organism>
<comment type="caution">
    <text evidence="8">The sequence shown here is derived from an EMBL/GenBank/DDBJ whole genome shotgun (WGS) entry which is preliminary data.</text>
</comment>
<dbReference type="SUPFAM" id="SSF51735">
    <property type="entry name" value="NAD(P)-binding Rossmann-fold domains"/>
    <property type="match status" value="1"/>
</dbReference>
<evidence type="ECO:0000259" key="7">
    <source>
        <dbReference type="SMART" id="SM00859"/>
    </source>
</evidence>
<dbReference type="CDD" id="cd23934">
    <property type="entry name" value="AGPR_1_C"/>
    <property type="match status" value="1"/>
</dbReference>
<feature type="active site" evidence="5 6">
    <location>
        <position position="157"/>
    </location>
</feature>
<protein>
    <recommendedName>
        <fullName evidence="5">N-acetyl-gamma-glutamyl-phosphate reductase</fullName>
        <shortName evidence="5">AGPR</shortName>
        <ecNumber evidence="5">1.2.1.38</ecNumber>
    </recommendedName>
    <alternativeName>
        <fullName evidence="5">N-acetyl-glutamate semialdehyde dehydrogenase</fullName>
        <shortName evidence="5">NAGSA dehydrogenase</shortName>
    </alternativeName>
</protein>
<evidence type="ECO:0000256" key="3">
    <source>
        <dbReference type="ARBA" id="ARBA00022857"/>
    </source>
</evidence>
<evidence type="ECO:0000313" key="9">
    <source>
        <dbReference type="Proteomes" id="UP001596527"/>
    </source>
</evidence>
<sequence>MSFTAAVAGASGYAGGEVLRLLATHPDIRVTTVTAASSAGRRLGDVHPHLAPLAELVIEETSPQTLGGHDLVFLALPHGHSAQVAEALERAGDDALIIDLAADHRLADPEEWRRYYGGEPADPWTYGMPELLHAGEDTARAQRAGLARTRRVAVPGCNVTAVTLALQPAVLAGLVDASSTCATLAVGYSGAGRAAKPHLLASEALGNLAPYGVGGSHRHIPEILQNLRTAGAADPQVAFTPVLVPVSRGILATVVAPLAAGADADAIADAYRVYDDEPLLEVLPTGVWPATAPVIGTGRALVCAAVDRRSGTLIALCALDNLGKGTAGAAIQSANLALGLPECTAVPTIGVAP</sequence>
<dbReference type="SMART" id="SM00859">
    <property type="entry name" value="Semialdhyde_dh"/>
    <property type="match status" value="1"/>
</dbReference>
<dbReference type="InterPro" id="IPR000534">
    <property type="entry name" value="Semialdehyde_DH_NAD-bd"/>
</dbReference>
<dbReference type="InterPro" id="IPR023013">
    <property type="entry name" value="AGPR_AS"/>
</dbReference>
<comment type="subcellular location">
    <subcellularLocation>
        <location evidence="5">Cytoplasm</location>
    </subcellularLocation>
</comment>
<dbReference type="CDD" id="cd24148">
    <property type="entry name" value="AGPR_1_actinobacAGPR_like"/>
    <property type="match status" value="1"/>
</dbReference>
<comment type="pathway">
    <text evidence="5">Amino-acid biosynthesis; L-arginine biosynthesis; N(2)-acetyl-L-ornithine from L-glutamate: step 3/4.</text>
</comment>
<evidence type="ECO:0000313" key="8">
    <source>
        <dbReference type="EMBL" id="MFC7580565.1"/>
    </source>
</evidence>
<keyword evidence="5" id="KW-0963">Cytoplasm</keyword>
<dbReference type="GO" id="GO:0003942">
    <property type="term" value="F:N-acetyl-gamma-glutamyl-phosphate reductase activity"/>
    <property type="evidence" value="ECO:0007669"/>
    <property type="project" value="UniProtKB-EC"/>
</dbReference>
<dbReference type="InterPro" id="IPR058924">
    <property type="entry name" value="AGPR_dimerisation_dom"/>
</dbReference>
<dbReference type="PANTHER" id="PTHR32338:SF10">
    <property type="entry name" value="N-ACETYL-GAMMA-GLUTAMYL-PHOSPHATE REDUCTASE, CHLOROPLASTIC-RELATED"/>
    <property type="match status" value="1"/>
</dbReference>
<name>A0ABW2SL07_9ACTO</name>
<dbReference type="Gene3D" id="3.30.360.10">
    <property type="entry name" value="Dihydrodipicolinate Reductase, domain 2"/>
    <property type="match status" value="1"/>
</dbReference>
<dbReference type="Pfam" id="PF01118">
    <property type="entry name" value="Semialdhyde_dh"/>
    <property type="match status" value="1"/>
</dbReference>
<evidence type="ECO:0000256" key="1">
    <source>
        <dbReference type="ARBA" id="ARBA00022571"/>
    </source>
</evidence>
<keyword evidence="2 5" id="KW-0028">Amino-acid biosynthesis</keyword>
<dbReference type="Pfam" id="PF22698">
    <property type="entry name" value="Semialdhyde_dhC_1"/>
    <property type="match status" value="1"/>
</dbReference>
<evidence type="ECO:0000256" key="6">
    <source>
        <dbReference type="PROSITE-ProRule" id="PRU10010"/>
    </source>
</evidence>
<comment type="catalytic activity">
    <reaction evidence="5">
        <text>N-acetyl-L-glutamate 5-semialdehyde + phosphate + NADP(+) = N-acetyl-L-glutamyl 5-phosphate + NADPH + H(+)</text>
        <dbReference type="Rhea" id="RHEA:21588"/>
        <dbReference type="ChEBI" id="CHEBI:15378"/>
        <dbReference type="ChEBI" id="CHEBI:29123"/>
        <dbReference type="ChEBI" id="CHEBI:43474"/>
        <dbReference type="ChEBI" id="CHEBI:57783"/>
        <dbReference type="ChEBI" id="CHEBI:57936"/>
        <dbReference type="ChEBI" id="CHEBI:58349"/>
        <dbReference type="EC" id="1.2.1.38"/>
    </reaction>
</comment>
<evidence type="ECO:0000256" key="2">
    <source>
        <dbReference type="ARBA" id="ARBA00022605"/>
    </source>
</evidence>
<dbReference type="EMBL" id="JBHTEF010000001">
    <property type="protein sequence ID" value="MFC7580565.1"/>
    <property type="molecule type" value="Genomic_DNA"/>
</dbReference>
<accession>A0ABW2SL07</accession>
<evidence type="ECO:0000256" key="4">
    <source>
        <dbReference type="ARBA" id="ARBA00023002"/>
    </source>
</evidence>
<keyword evidence="4 5" id="KW-0560">Oxidoreductase</keyword>
<dbReference type="InterPro" id="IPR000706">
    <property type="entry name" value="AGPR_type-1"/>
</dbReference>
<gene>
    <name evidence="5 8" type="primary">argC</name>
    <name evidence="8" type="ORF">ACFQWG_04975</name>
</gene>
<dbReference type="HAMAP" id="MF_00150">
    <property type="entry name" value="ArgC_type1"/>
    <property type="match status" value="1"/>
</dbReference>
<dbReference type="PANTHER" id="PTHR32338">
    <property type="entry name" value="N-ACETYL-GAMMA-GLUTAMYL-PHOSPHATE REDUCTASE, CHLOROPLASTIC-RELATED-RELATED"/>
    <property type="match status" value="1"/>
</dbReference>
<proteinExistence type="inferred from homology"/>
<dbReference type="SUPFAM" id="SSF55347">
    <property type="entry name" value="Glyceraldehyde-3-phosphate dehydrogenase-like, C-terminal domain"/>
    <property type="match status" value="1"/>
</dbReference>
<feature type="domain" description="Semialdehyde dehydrogenase NAD-binding" evidence="7">
    <location>
        <begin position="4"/>
        <end position="139"/>
    </location>
</feature>
<dbReference type="InterPro" id="IPR050085">
    <property type="entry name" value="AGPR"/>
</dbReference>
<keyword evidence="9" id="KW-1185">Reference proteome</keyword>
<dbReference type="InterPro" id="IPR036291">
    <property type="entry name" value="NAD(P)-bd_dom_sf"/>
</dbReference>
<comment type="function">
    <text evidence="5">Catalyzes the NADPH-dependent reduction of N-acetyl-5-glutamyl phosphate to yield N-acetyl-L-glutamate 5-semialdehyde.</text>
</comment>
<dbReference type="NCBIfam" id="TIGR01850">
    <property type="entry name" value="argC"/>
    <property type="match status" value="1"/>
</dbReference>
<dbReference type="EC" id="1.2.1.38" evidence="5"/>
<keyword evidence="1 5" id="KW-0055">Arginine biosynthesis</keyword>
<dbReference type="Proteomes" id="UP001596527">
    <property type="component" value="Unassembled WGS sequence"/>
</dbReference>
<comment type="similarity">
    <text evidence="5">Belongs to the NAGSA dehydrogenase family. Type 1 subfamily.</text>
</comment>
<dbReference type="Gene3D" id="3.40.50.720">
    <property type="entry name" value="NAD(P)-binding Rossmann-like Domain"/>
    <property type="match status" value="1"/>
</dbReference>
<dbReference type="PROSITE" id="PS01224">
    <property type="entry name" value="ARGC"/>
    <property type="match status" value="1"/>
</dbReference>
<keyword evidence="3 5" id="KW-0521">NADP</keyword>
<dbReference type="RefSeq" id="WP_380972722.1">
    <property type="nucleotide sequence ID" value="NZ_JBHTEF010000001.1"/>
</dbReference>
<evidence type="ECO:0000256" key="5">
    <source>
        <dbReference type="HAMAP-Rule" id="MF_00150"/>
    </source>
</evidence>